<evidence type="ECO:0000256" key="1">
    <source>
        <dbReference type="SAM" id="SignalP"/>
    </source>
</evidence>
<proteinExistence type="predicted"/>
<keyword evidence="3" id="KW-1185">Reference proteome</keyword>
<dbReference type="RefSeq" id="WP_230755534.1">
    <property type="nucleotide sequence ID" value="NZ_JAINWA010000003.1"/>
</dbReference>
<organism evidence="2 3">
    <name type="scientific">Teretinema zuelzerae</name>
    <dbReference type="NCBI Taxonomy" id="156"/>
    <lineage>
        <taxon>Bacteria</taxon>
        <taxon>Pseudomonadati</taxon>
        <taxon>Spirochaetota</taxon>
        <taxon>Spirochaetia</taxon>
        <taxon>Spirochaetales</taxon>
        <taxon>Treponemataceae</taxon>
        <taxon>Teretinema</taxon>
    </lineage>
</organism>
<protein>
    <recommendedName>
        <fullName evidence="4">Capsule assembly Wzi family protein</fullName>
    </recommendedName>
</protein>
<feature type="signal peptide" evidence="1">
    <location>
        <begin position="1"/>
        <end position="22"/>
    </location>
</feature>
<feature type="chain" id="PRO_5042213457" description="Capsule assembly Wzi family protein" evidence="1">
    <location>
        <begin position="23"/>
        <end position="572"/>
    </location>
</feature>
<reference evidence="2" key="1">
    <citation type="submission" date="2021-08" db="EMBL/GenBank/DDBJ databases">
        <title>Comparative analyses of Brucepasteria parasyntrophica and Teretinema zuelzerae.</title>
        <authorList>
            <person name="Song Y."/>
            <person name="Brune A."/>
        </authorList>
    </citation>
    <scope>NUCLEOTIDE SEQUENCE</scope>
    <source>
        <strain evidence="2">DSM 1903</strain>
    </source>
</reference>
<name>A0AAE3EJE4_9SPIR</name>
<evidence type="ECO:0000313" key="3">
    <source>
        <dbReference type="Proteomes" id="UP001198163"/>
    </source>
</evidence>
<dbReference type="Proteomes" id="UP001198163">
    <property type="component" value="Unassembled WGS sequence"/>
</dbReference>
<sequence length="572" mass="63627">MRIRNTAVIALLFIVFSSSVFSQVSADPDDFFYTDLNRWETLGLVTNLPSSRPYPMQMVKEILQIVLEKGDNSDRAIAREHLDRIFGRVMSPGVRTEAAYNLADSSKQLGVAMALDANYQIEDFFSVSASIDGWAINRLPNNELLPSNTLSSKDLIEDQVKAGPFYILPSINSSFSVGNTEYYAQAGLMRGSWGPIHSNGVILPSSAFHTGQYTVAINKEKWGFDTALYSLVATSIDNPVEFNPEKFLAVHSIDWRPYRWLSFSLVESVVYGNRIEPLYLLPFSVYFTSQGLVGFADNSMIGGTFSVLPAKGVKIDGVLYTDDIGFNDVIRFNKDQKWRIAGQLAASWAPKIHPMLRFLKADYTMVTPYTYSHKESDSLDSSAPNYQNYTHAGQALGASLEPNSDRLNLSVTVTPLEKLDVDIVGTLIRHGNVNENIQQDWVREYVAGSLDYVTDGSVNNSSYTKTGHAYNHGTPFLTQDTLQYIWQTGFDVKCRLPVLKTGGYMLFKLGYRFELNLNDGINSNVYASDSSLDPDDTAAVDAAAAAQLAEWKANAGGREIDNIITVGFEYYY</sequence>
<dbReference type="Gene3D" id="2.40.160.130">
    <property type="entry name" value="Capsule assembly protein Wzi"/>
    <property type="match status" value="1"/>
</dbReference>
<dbReference type="EMBL" id="JAINWA010000003">
    <property type="protein sequence ID" value="MCD1654891.1"/>
    <property type="molecule type" value="Genomic_DNA"/>
</dbReference>
<dbReference type="InterPro" id="IPR038636">
    <property type="entry name" value="Wzi_sf"/>
</dbReference>
<keyword evidence="1" id="KW-0732">Signal</keyword>
<accession>A0AAE3EJE4</accession>
<dbReference type="AlphaFoldDB" id="A0AAE3EJE4"/>
<evidence type="ECO:0008006" key="4">
    <source>
        <dbReference type="Google" id="ProtNLM"/>
    </source>
</evidence>
<gene>
    <name evidence="2" type="ORF">K7J14_09290</name>
</gene>
<evidence type="ECO:0000313" key="2">
    <source>
        <dbReference type="EMBL" id="MCD1654891.1"/>
    </source>
</evidence>
<comment type="caution">
    <text evidence="2">The sequence shown here is derived from an EMBL/GenBank/DDBJ whole genome shotgun (WGS) entry which is preliminary data.</text>
</comment>